<dbReference type="OrthoDB" id="9786954at2"/>
<dbReference type="InterPro" id="IPR013785">
    <property type="entry name" value="Aldolase_TIM"/>
</dbReference>
<comment type="similarity">
    <text evidence="9">Belongs to the TrpF family.</text>
</comment>
<name>G5JGQ5_9STAP</name>
<evidence type="ECO:0000256" key="4">
    <source>
        <dbReference type="ARBA" id="ARBA00022272"/>
    </source>
</evidence>
<gene>
    <name evidence="9" type="primary">trpF</name>
    <name evidence="11" type="ORF">SS7213T_03140</name>
</gene>
<dbReference type="EC" id="5.3.1.24" evidence="3 9"/>
<proteinExistence type="inferred from homology"/>
<dbReference type="Pfam" id="PF00697">
    <property type="entry name" value="PRAI"/>
    <property type="match status" value="1"/>
</dbReference>
<accession>G5JGQ5</accession>
<keyword evidence="8 9" id="KW-0413">Isomerase</keyword>
<dbReference type="PANTHER" id="PTHR42894">
    <property type="entry name" value="N-(5'-PHOSPHORIBOSYL)ANTHRANILATE ISOMERASE"/>
    <property type="match status" value="1"/>
</dbReference>
<keyword evidence="7 9" id="KW-0057">Aromatic amino acid biosynthesis</keyword>
<dbReference type="GO" id="GO:0004640">
    <property type="term" value="F:phosphoribosylanthranilate isomerase activity"/>
    <property type="evidence" value="ECO:0007669"/>
    <property type="project" value="UniProtKB-UniRule"/>
</dbReference>
<dbReference type="EMBL" id="AEUN01000192">
    <property type="protein sequence ID" value="EHJ08630.1"/>
    <property type="molecule type" value="Genomic_DNA"/>
</dbReference>
<evidence type="ECO:0000256" key="3">
    <source>
        <dbReference type="ARBA" id="ARBA00012572"/>
    </source>
</evidence>
<dbReference type="SUPFAM" id="SSF51366">
    <property type="entry name" value="Ribulose-phoshate binding barrel"/>
    <property type="match status" value="1"/>
</dbReference>
<protein>
    <recommendedName>
        <fullName evidence="4 9">N-(5'-phosphoribosyl)anthranilate isomerase</fullName>
        <shortName evidence="9">PRAI</shortName>
        <ecNumber evidence="3 9">5.3.1.24</ecNumber>
    </recommendedName>
</protein>
<dbReference type="UniPathway" id="UPA00035">
    <property type="reaction ID" value="UER00042"/>
</dbReference>
<dbReference type="GO" id="GO:0000162">
    <property type="term" value="P:L-tryptophan biosynthetic process"/>
    <property type="evidence" value="ECO:0007669"/>
    <property type="project" value="UniProtKB-UniRule"/>
</dbReference>
<dbReference type="Proteomes" id="UP000005413">
    <property type="component" value="Unassembled WGS sequence"/>
</dbReference>
<evidence type="ECO:0000256" key="5">
    <source>
        <dbReference type="ARBA" id="ARBA00022605"/>
    </source>
</evidence>
<keyword evidence="12" id="KW-1185">Reference proteome</keyword>
<feature type="domain" description="N-(5'phosphoribosyl) anthranilate isomerase (PRAI)" evidence="10">
    <location>
        <begin position="4"/>
        <end position="202"/>
    </location>
</feature>
<dbReference type="InterPro" id="IPR011060">
    <property type="entry name" value="RibuloseP-bd_barrel"/>
</dbReference>
<organism evidence="11 12">
    <name type="scientific">Staphylococcus simiae CCM 7213 = CCUG 51256</name>
    <dbReference type="NCBI Taxonomy" id="911238"/>
    <lineage>
        <taxon>Bacteria</taxon>
        <taxon>Bacillati</taxon>
        <taxon>Bacillota</taxon>
        <taxon>Bacilli</taxon>
        <taxon>Bacillales</taxon>
        <taxon>Staphylococcaceae</taxon>
        <taxon>Staphylococcus</taxon>
    </lineage>
</organism>
<dbReference type="PATRIC" id="fig|911238.3.peg.536"/>
<dbReference type="NCBIfam" id="NF010563">
    <property type="entry name" value="PRK13958.1"/>
    <property type="match status" value="1"/>
</dbReference>
<evidence type="ECO:0000256" key="1">
    <source>
        <dbReference type="ARBA" id="ARBA00001164"/>
    </source>
</evidence>
<sequence length="208" mass="23391">MKLKFCGFQSLQDVKNASTLPIDAIGFIHYEKSKRHQTIQQIAQLTSIIPKQIDKAVVVVNPDFSTVEQLVNETYINTVQFHGLKSLDLITKVKHHFPTLKIIKALPADNNLSERIKEYKHIVDLFIIDTPSKDYGGTGKSYDWTILKTIPTDIPYLIAGGIDAQSIDEISTLNLTHQGYDIASGIETNHKKDFIKMTNIVNKVKGDL</sequence>
<dbReference type="RefSeq" id="WP_002462457.1">
    <property type="nucleotide sequence ID" value="NZ_AEUN01000192.1"/>
</dbReference>
<keyword evidence="6 9" id="KW-0822">Tryptophan biosynthesis</keyword>
<dbReference type="AlphaFoldDB" id="G5JGQ5"/>
<dbReference type="InterPro" id="IPR044643">
    <property type="entry name" value="TrpF_fam"/>
</dbReference>
<keyword evidence="5 9" id="KW-0028">Amino-acid biosynthesis</keyword>
<evidence type="ECO:0000313" key="12">
    <source>
        <dbReference type="Proteomes" id="UP000005413"/>
    </source>
</evidence>
<dbReference type="InterPro" id="IPR001240">
    <property type="entry name" value="PRAI_dom"/>
</dbReference>
<evidence type="ECO:0000259" key="10">
    <source>
        <dbReference type="Pfam" id="PF00697"/>
    </source>
</evidence>
<dbReference type="Gene3D" id="3.20.20.70">
    <property type="entry name" value="Aldolase class I"/>
    <property type="match status" value="1"/>
</dbReference>
<comment type="catalytic activity">
    <reaction evidence="1 9">
        <text>N-(5-phospho-beta-D-ribosyl)anthranilate = 1-(2-carboxyphenylamino)-1-deoxy-D-ribulose 5-phosphate</text>
        <dbReference type="Rhea" id="RHEA:21540"/>
        <dbReference type="ChEBI" id="CHEBI:18277"/>
        <dbReference type="ChEBI" id="CHEBI:58613"/>
        <dbReference type="EC" id="5.3.1.24"/>
    </reaction>
</comment>
<evidence type="ECO:0000256" key="8">
    <source>
        <dbReference type="ARBA" id="ARBA00023235"/>
    </source>
</evidence>
<evidence type="ECO:0000313" key="11">
    <source>
        <dbReference type="EMBL" id="EHJ08630.1"/>
    </source>
</evidence>
<evidence type="ECO:0000256" key="7">
    <source>
        <dbReference type="ARBA" id="ARBA00023141"/>
    </source>
</evidence>
<comment type="caution">
    <text evidence="11">The sequence shown here is derived from an EMBL/GenBank/DDBJ whole genome shotgun (WGS) entry which is preliminary data.</text>
</comment>
<evidence type="ECO:0000256" key="9">
    <source>
        <dbReference type="HAMAP-Rule" id="MF_00135"/>
    </source>
</evidence>
<dbReference type="CDD" id="cd00405">
    <property type="entry name" value="PRAI"/>
    <property type="match status" value="1"/>
</dbReference>
<evidence type="ECO:0000256" key="2">
    <source>
        <dbReference type="ARBA" id="ARBA00004664"/>
    </source>
</evidence>
<dbReference type="HAMAP" id="MF_00135">
    <property type="entry name" value="PRAI"/>
    <property type="match status" value="1"/>
</dbReference>
<dbReference type="PANTHER" id="PTHR42894:SF1">
    <property type="entry name" value="N-(5'-PHOSPHORIBOSYL)ANTHRANILATE ISOMERASE"/>
    <property type="match status" value="1"/>
</dbReference>
<evidence type="ECO:0000256" key="6">
    <source>
        <dbReference type="ARBA" id="ARBA00022822"/>
    </source>
</evidence>
<comment type="pathway">
    <text evidence="2 9">Amino-acid biosynthesis; L-tryptophan biosynthesis; L-tryptophan from chorismate: step 3/5.</text>
</comment>
<reference evidence="11 12" key="1">
    <citation type="journal article" date="2012" name="BMC Genomics">
        <title>Comparative genomic analysis of the genus Staphylococcus including Staphylococcus aureus and its newly described sister species Staphylococcus simiae.</title>
        <authorList>
            <person name="Suzuki H."/>
            <person name="Lefebure T."/>
            <person name="Pavinski Bitar P."/>
            <person name="Stanhope M.J."/>
        </authorList>
    </citation>
    <scope>NUCLEOTIDE SEQUENCE [LARGE SCALE GENOMIC DNA]</scope>
    <source>
        <strain evidence="11 12">CCM 7213</strain>
    </source>
</reference>